<accession>A0A4Q2RA83</accession>
<name>A0A4Q2RA83_9HYPH</name>
<reference evidence="1 2" key="1">
    <citation type="submission" date="2018-09" db="EMBL/GenBank/DDBJ databases">
        <authorList>
            <person name="Grouzdev D.S."/>
            <person name="Krutkina M.S."/>
        </authorList>
    </citation>
    <scope>NUCLEOTIDE SEQUENCE [LARGE SCALE GENOMIC DNA]</scope>
    <source>
        <strain evidence="1 2">RmlP001</strain>
    </source>
</reference>
<gene>
    <name evidence="1" type="ORF">D3272_20150</name>
</gene>
<evidence type="ECO:0000313" key="2">
    <source>
        <dbReference type="Proteomes" id="UP000289411"/>
    </source>
</evidence>
<reference evidence="1 2" key="2">
    <citation type="submission" date="2019-02" db="EMBL/GenBank/DDBJ databases">
        <title>'Lichenibacterium ramalinii' gen. nov. sp. nov., 'Lichenibacterium minor' gen. nov. sp. nov.</title>
        <authorList>
            <person name="Pankratov T."/>
        </authorList>
    </citation>
    <scope>NUCLEOTIDE SEQUENCE [LARGE SCALE GENOMIC DNA]</scope>
    <source>
        <strain evidence="1 2">RmlP001</strain>
    </source>
</reference>
<comment type="caution">
    <text evidence="1">The sequence shown here is derived from an EMBL/GenBank/DDBJ whole genome shotgun (WGS) entry which is preliminary data.</text>
</comment>
<dbReference type="AlphaFoldDB" id="A0A4Q2RA83"/>
<dbReference type="Proteomes" id="UP000289411">
    <property type="component" value="Unassembled WGS sequence"/>
</dbReference>
<dbReference type="OrthoDB" id="154268at2"/>
<organism evidence="1 2">
    <name type="scientific">Lichenibacterium ramalinae</name>
    <dbReference type="NCBI Taxonomy" id="2316527"/>
    <lineage>
        <taxon>Bacteria</taxon>
        <taxon>Pseudomonadati</taxon>
        <taxon>Pseudomonadota</taxon>
        <taxon>Alphaproteobacteria</taxon>
        <taxon>Hyphomicrobiales</taxon>
        <taxon>Lichenihabitantaceae</taxon>
        <taxon>Lichenibacterium</taxon>
    </lineage>
</organism>
<dbReference type="EMBL" id="QYBC01000018">
    <property type="protein sequence ID" value="RYB02735.1"/>
    <property type="molecule type" value="Genomic_DNA"/>
</dbReference>
<sequence length="212" mass="22713">MAEDGAWPSIRTHGLLSTSALLRAHGVAGEAAAGLEARRRPAGVRLSGPGLPEAVLRDQGPMSDAALRRCLDDGLAPEDWYRRLNGRVFFWPSRARLLRLLGARAYRHRPQTVLTFDTASLVAAHGDTMELSPINSGATIFGGPRRGLGTFLPLAACPFAAWRAKRGLAGAVVEVTVPDRVPDAARHTLTVERMDGGVAAEIWRREPGGPVT</sequence>
<evidence type="ECO:0000313" key="1">
    <source>
        <dbReference type="EMBL" id="RYB02735.1"/>
    </source>
</evidence>
<dbReference type="Pfam" id="PF22531">
    <property type="entry name" value="DUF7002"/>
    <property type="match status" value="1"/>
</dbReference>
<proteinExistence type="predicted"/>
<protein>
    <submittedName>
        <fullName evidence="1">Uncharacterized protein</fullName>
    </submittedName>
</protein>
<dbReference type="InterPro" id="IPR054271">
    <property type="entry name" value="DUF7002"/>
</dbReference>
<keyword evidence="2" id="KW-1185">Reference proteome</keyword>